<evidence type="ECO:0000313" key="7">
    <source>
        <dbReference type="Proteomes" id="UP000637074"/>
    </source>
</evidence>
<evidence type="ECO:0000256" key="4">
    <source>
        <dbReference type="SAM" id="MobiDB-lite"/>
    </source>
</evidence>
<accession>A0ABQ3N9Q9</accession>
<dbReference type="Gene3D" id="3.40.50.1980">
    <property type="entry name" value="Nitrogenase molybdenum iron protein domain"/>
    <property type="match status" value="2"/>
</dbReference>
<keyword evidence="2 5" id="KW-0732">Signal</keyword>
<feature type="region of interest" description="Disordered" evidence="4">
    <location>
        <begin position="128"/>
        <end position="163"/>
    </location>
</feature>
<dbReference type="Proteomes" id="UP000637074">
    <property type="component" value="Unassembled WGS sequence"/>
</dbReference>
<gene>
    <name evidence="6" type="primary">znuA</name>
    <name evidence="6" type="ORF">AM1BK_43730</name>
</gene>
<proteinExistence type="inferred from homology"/>
<evidence type="ECO:0000256" key="5">
    <source>
        <dbReference type="SAM" id="SignalP"/>
    </source>
</evidence>
<comment type="caution">
    <text evidence="6">The sequence shown here is derived from an EMBL/GenBank/DDBJ whole genome shotgun (WGS) entry which is preliminary data.</text>
</comment>
<feature type="compositionally biased region" description="Basic and acidic residues" evidence="4">
    <location>
        <begin position="133"/>
        <end position="163"/>
    </location>
</feature>
<dbReference type="InterPro" id="IPR050492">
    <property type="entry name" value="Bact_metal-bind_prot9"/>
</dbReference>
<dbReference type="Pfam" id="PF01297">
    <property type="entry name" value="ZnuA"/>
    <property type="match status" value="1"/>
</dbReference>
<dbReference type="SUPFAM" id="SSF53807">
    <property type="entry name" value="Helical backbone' metal receptor"/>
    <property type="match status" value="1"/>
</dbReference>
<keyword evidence="7" id="KW-1185">Reference proteome</keyword>
<dbReference type="EMBL" id="BNDS01000028">
    <property type="protein sequence ID" value="GHI00831.1"/>
    <property type="molecule type" value="Genomic_DNA"/>
</dbReference>
<comment type="similarity">
    <text evidence="3">Belongs to the bacterial solute-binding protein 9 family.</text>
</comment>
<reference evidence="6 7" key="1">
    <citation type="journal article" date="2022" name="Int. J. Syst. Evol. Microbiol.">
        <title>Neobacillus kokaensis sp. nov., isolated from soil.</title>
        <authorList>
            <person name="Yuki K."/>
            <person name="Matsubara H."/>
            <person name="Yamaguchi S."/>
        </authorList>
    </citation>
    <scope>NUCLEOTIDE SEQUENCE [LARGE SCALE GENOMIC DNA]</scope>
    <source>
        <strain evidence="6 7">LOB 377</strain>
    </source>
</reference>
<keyword evidence="1 3" id="KW-0813">Transport</keyword>
<dbReference type="PANTHER" id="PTHR42953:SF8">
    <property type="entry name" value="ZINT DOMAIN-CONTAINING PROTEIN"/>
    <property type="match status" value="1"/>
</dbReference>
<name>A0ABQ3N9Q9_9BACI</name>
<organism evidence="6 7">
    <name type="scientific">Neobacillus kokaensis</name>
    <dbReference type="NCBI Taxonomy" id="2759023"/>
    <lineage>
        <taxon>Bacteria</taxon>
        <taxon>Bacillati</taxon>
        <taxon>Bacillota</taxon>
        <taxon>Bacilli</taxon>
        <taxon>Bacillales</taxon>
        <taxon>Bacillaceae</taxon>
        <taxon>Neobacillus</taxon>
    </lineage>
</organism>
<feature type="signal peptide" evidence="5">
    <location>
        <begin position="1"/>
        <end position="27"/>
    </location>
</feature>
<feature type="chain" id="PRO_5047007439" evidence="5">
    <location>
        <begin position="28"/>
        <end position="333"/>
    </location>
</feature>
<evidence type="ECO:0000256" key="3">
    <source>
        <dbReference type="RuleBase" id="RU003512"/>
    </source>
</evidence>
<dbReference type="PRINTS" id="PR00690">
    <property type="entry name" value="ADHESNFAMILY"/>
</dbReference>
<sequence length="333" mass="37687">MRFKKVVSTSVLILGILLSGCSNTETASKNDEKKNKETLKVYTTIFPLEDFTKRIGGKFVEVKNIYPPNVDAHSYEPSTKDMVNLANSDLFIYTGIGIEGFAEKASETLKKEDVQILKAGEGLKLIESSQSGSEHHEDEGHHDKKAESDEHEREEHHHGDLDPHVWLDPSLSIELANNIKTSLSSLMPAYKQEFESNFDHLKSDLEKLDQEYKTTIDSSKKKYLLVSHAAYGYWEKRYGIKQIAISGLSPTQEPTQKQLQTIINEATAHKIHYVIFEQNASPKVATIIQKELGAKPLTLHNLEAVTDENIKQKDDYFSIMRKNLETLKTALNE</sequence>
<dbReference type="InterPro" id="IPR006129">
    <property type="entry name" value="AdhesinB"/>
</dbReference>
<dbReference type="PANTHER" id="PTHR42953">
    <property type="entry name" value="HIGH-AFFINITY ZINC UPTAKE SYSTEM PROTEIN ZNUA-RELATED"/>
    <property type="match status" value="1"/>
</dbReference>
<dbReference type="RefSeq" id="WP_191276495.1">
    <property type="nucleotide sequence ID" value="NZ_BNDS01000028.1"/>
</dbReference>
<protein>
    <submittedName>
        <fullName evidence="6">Adhesin</fullName>
    </submittedName>
</protein>
<evidence type="ECO:0000256" key="2">
    <source>
        <dbReference type="ARBA" id="ARBA00022729"/>
    </source>
</evidence>
<dbReference type="InterPro" id="IPR006128">
    <property type="entry name" value="Lipoprotein_PsaA-like"/>
</dbReference>
<evidence type="ECO:0000313" key="6">
    <source>
        <dbReference type="EMBL" id="GHI00831.1"/>
    </source>
</evidence>
<dbReference type="PROSITE" id="PS51257">
    <property type="entry name" value="PROKAR_LIPOPROTEIN"/>
    <property type="match status" value="1"/>
</dbReference>
<dbReference type="PRINTS" id="PR00691">
    <property type="entry name" value="ADHESINB"/>
</dbReference>
<dbReference type="InterPro" id="IPR006127">
    <property type="entry name" value="ZnuA-like"/>
</dbReference>
<evidence type="ECO:0000256" key="1">
    <source>
        <dbReference type="ARBA" id="ARBA00022448"/>
    </source>
</evidence>